<evidence type="ECO:0000256" key="2">
    <source>
        <dbReference type="ARBA" id="ARBA00022692"/>
    </source>
</evidence>
<keyword evidence="7" id="KW-1185">Reference proteome</keyword>
<feature type="transmembrane region" description="Helical" evidence="5">
    <location>
        <begin position="30"/>
        <end position="48"/>
    </location>
</feature>
<accession>A0A0D2M870</accession>
<evidence type="ECO:0000256" key="1">
    <source>
        <dbReference type="ARBA" id="ARBA00004141"/>
    </source>
</evidence>
<dbReference type="InterPro" id="IPR007568">
    <property type="entry name" value="RTA1"/>
</dbReference>
<feature type="transmembrane region" description="Helical" evidence="5">
    <location>
        <begin position="161"/>
        <end position="184"/>
    </location>
</feature>
<protein>
    <submittedName>
        <fullName evidence="6">Uncharacterized protein</fullName>
    </submittedName>
</protein>
<evidence type="ECO:0000256" key="5">
    <source>
        <dbReference type="SAM" id="Phobius"/>
    </source>
</evidence>
<comment type="subcellular location">
    <subcellularLocation>
        <location evidence="1">Membrane</location>
        <topology evidence="1">Multi-pass membrane protein</topology>
    </subcellularLocation>
</comment>
<evidence type="ECO:0000256" key="4">
    <source>
        <dbReference type="ARBA" id="ARBA00023136"/>
    </source>
</evidence>
<name>A0A0D2M870_9CHLO</name>
<dbReference type="AlphaFoldDB" id="A0A0D2M870"/>
<feature type="transmembrane region" description="Helical" evidence="5">
    <location>
        <begin position="83"/>
        <end position="107"/>
    </location>
</feature>
<evidence type="ECO:0000256" key="3">
    <source>
        <dbReference type="ARBA" id="ARBA00022989"/>
    </source>
</evidence>
<evidence type="ECO:0000313" key="6">
    <source>
        <dbReference type="EMBL" id="KIY97311.1"/>
    </source>
</evidence>
<organism evidence="6 7">
    <name type="scientific">Monoraphidium neglectum</name>
    <dbReference type="NCBI Taxonomy" id="145388"/>
    <lineage>
        <taxon>Eukaryota</taxon>
        <taxon>Viridiplantae</taxon>
        <taxon>Chlorophyta</taxon>
        <taxon>core chlorophytes</taxon>
        <taxon>Chlorophyceae</taxon>
        <taxon>CS clade</taxon>
        <taxon>Sphaeropleales</taxon>
        <taxon>Selenastraceae</taxon>
        <taxon>Monoraphidium</taxon>
    </lineage>
</organism>
<dbReference type="OrthoDB" id="3358017at2759"/>
<dbReference type="Pfam" id="PF04479">
    <property type="entry name" value="RTA1"/>
    <property type="match status" value="1"/>
</dbReference>
<gene>
    <name evidence="6" type="ORF">MNEG_10650</name>
</gene>
<dbReference type="KEGG" id="mng:MNEG_10650"/>
<dbReference type="GO" id="GO:0016020">
    <property type="term" value="C:membrane"/>
    <property type="evidence" value="ECO:0007669"/>
    <property type="project" value="UniProtKB-SubCell"/>
</dbReference>
<dbReference type="PANTHER" id="PTHR31465:SF1">
    <property type="entry name" value="PROTEIN RTA1-RELATED"/>
    <property type="match status" value="1"/>
</dbReference>
<feature type="transmembrane region" description="Helical" evidence="5">
    <location>
        <begin position="128"/>
        <end position="149"/>
    </location>
</feature>
<dbReference type="PANTHER" id="PTHR31465">
    <property type="entry name" value="PROTEIN RTA1-RELATED"/>
    <property type="match status" value="1"/>
</dbReference>
<dbReference type="EMBL" id="KK102623">
    <property type="protein sequence ID" value="KIY97311.1"/>
    <property type="molecule type" value="Genomic_DNA"/>
</dbReference>
<dbReference type="GeneID" id="25727834"/>
<feature type="transmembrane region" description="Helical" evidence="5">
    <location>
        <begin position="236"/>
        <end position="256"/>
    </location>
</feature>
<sequence length="308" mass="32560">MAASAGLTSGEALRLLKLQAFFSQIPSRDAALAAAVLYAATSVAVLATTIKTRAWFMLIVAITGLCEVLGFAFRVVMIADPKLAWLVAMQLFLIVPPVLLAIVEYVAVGRLLCMSAAGRASKLGGWTARLFTASDVICLLVQGAGGSLAGTSQEKAEVGRALILAGLILQLGFFTLFTGVAIHVQRTPRFGFRGCMALRPMFGCMYATIALMYVRNIFRVIEFGQGYKGYLATHEVFFYVFDFVPIFSCFLLFTWLNYGFYFGAAEAAAAAADARAGSSGAPKLVGDVEAAAGGNGALPMVVVEALGG</sequence>
<feature type="transmembrane region" description="Helical" evidence="5">
    <location>
        <begin position="55"/>
        <end position="77"/>
    </location>
</feature>
<keyword evidence="3 5" id="KW-1133">Transmembrane helix</keyword>
<reference evidence="6 7" key="1">
    <citation type="journal article" date="2013" name="BMC Genomics">
        <title>Reconstruction of the lipid metabolism for the microalga Monoraphidium neglectum from its genome sequence reveals characteristics suitable for biofuel production.</title>
        <authorList>
            <person name="Bogen C."/>
            <person name="Al-Dilaimi A."/>
            <person name="Albersmeier A."/>
            <person name="Wichmann J."/>
            <person name="Grundmann M."/>
            <person name="Rupp O."/>
            <person name="Lauersen K.J."/>
            <person name="Blifernez-Klassen O."/>
            <person name="Kalinowski J."/>
            <person name="Goesmann A."/>
            <person name="Mussgnug J.H."/>
            <person name="Kruse O."/>
        </authorList>
    </citation>
    <scope>NUCLEOTIDE SEQUENCE [LARGE SCALE GENOMIC DNA]</scope>
    <source>
        <strain evidence="6 7">SAG 48.87</strain>
    </source>
</reference>
<proteinExistence type="predicted"/>
<evidence type="ECO:0000313" key="7">
    <source>
        <dbReference type="Proteomes" id="UP000054498"/>
    </source>
</evidence>
<feature type="transmembrane region" description="Helical" evidence="5">
    <location>
        <begin position="196"/>
        <end position="216"/>
    </location>
</feature>
<keyword evidence="4 5" id="KW-0472">Membrane</keyword>
<dbReference type="RefSeq" id="XP_013896331.1">
    <property type="nucleotide sequence ID" value="XM_014040877.1"/>
</dbReference>
<dbReference type="Proteomes" id="UP000054498">
    <property type="component" value="Unassembled WGS sequence"/>
</dbReference>
<keyword evidence="2 5" id="KW-0812">Transmembrane</keyword>